<dbReference type="OrthoDB" id="5419922at2759"/>
<comment type="caution">
    <text evidence="2">The sequence shown here is derived from an EMBL/GenBank/DDBJ whole genome shotgun (WGS) entry which is preliminary data.</text>
</comment>
<name>A0A167QH43_9HYPO</name>
<reference evidence="2 3" key="1">
    <citation type="journal article" date="2016" name="Genome Biol. Evol.">
        <title>Divergent and convergent evolution of fungal pathogenicity.</title>
        <authorList>
            <person name="Shang Y."/>
            <person name="Xiao G."/>
            <person name="Zheng P."/>
            <person name="Cen K."/>
            <person name="Zhan S."/>
            <person name="Wang C."/>
        </authorList>
    </citation>
    <scope>NUCLEOTIDE SEQUENCE [LARGE SCALE GENOMIC DNA]</scope>
    <source>
        <strain evidence="2 3">RCEF 264</strain>
    </source>
</reference>
<dbReference type="AlphaFoldDB" id="A0A167QH43"/>
<feature type="compositionally biased region" description="Polar residues" evidence="1">
    <location>
        <begin position="162"/>
        <end position="174"/>
    </location>
</feature>
<evidence type="ECO:0000256" key="1">
    <source>
        <dbReference type="SAM" id="MobiDB-lite"/>
    </source>
</evidence>
<evidence type="ECO:0000313" key="3">
    <source>
        <dbReference type="Proteomes" id="UP000076874"/>
    </source>
</evidence>
<organism evidence="2 3">
    <name type="scientific">Niveomyces insectorum RCEF 264</name>
    <dbReference type="NCBI Taxonomy" id="1081102"/>
    <lineage>
        <taxon>Eukaryota</taxon>
        <taxon>Fungi</taxon>
        <taxon>Dikarya</taxon>
        <taxon>Ascomycota</taxon>
        <taxon>Pezizomycotina</taxon>
        <taxon>Sordariomycetes</taxon>
        <taxon>Hypocreomycetidae</taxon>
        <taxon>Hypocreales</taxon>
        <taxon>Cordycipitaceae</taxon>
        <taxon>Niveomyces</taxon>
    </lineage>
</organism>
<feature type="region of interest" description="Disordered" evidence="1">
    <location>
        <begin position="160"/>
        <end position="195"/>
    </location>
</feature>
<dbReference type="STRING" id="1081102.A0A167QH43"/>
<accession>A0A167QH43</accession>
<feature type="compositionally biased region" description="Basic and acidic residues" evidence="1">
    <location>
        <begin position="244"/>
        <end position="260"/>
    </location>
</feature>
<feature type="region of interest" description="Disordered" evidence="1">
    <location>
        <begin position="237"/>
        <end position="260"/>
    </location>
</feature>
<evidence type="ECO:0000313" key="2">
    <source>
        <dbReference type="EMBL" id="OAA57637.1"/>
    </source>
</evidence>
<proteinExistence type="predicted"/>
<protein>
    <submittedName>
        <fullName evidence="2">Uncharacterized protein</fullName>
    </submittedName>
</protein>
<sequence>MLARASSHPTEAAMRARQRKWSVASSHAHPSFFPRAFPVNPRDKAIQLAHARHDNISQVIQAIPLAYTYAAAPSGIPSGAAKSGRRVHFILSDNDGDENGSSNTRTRKISTPVAKLPNNVAQERVQRASSPPPQGKNLAEALPSEVEKFQGHFASVADRANQRTTASHAAQETRNPPVAQQGWVPTPSGNTPRIPTLTLLKRSETERVDVYSSPSTDAMAARFLEVDAEVSKLQAISTSQPSVRAEHSQEDKQVNATDGDKENVWAETVQSAEEEMEDDEEQGNVDDVQAVMDNLDDFLGIWNVDAELAQVRTGRV</sequence>
<dbReference type="Proteomes" id="UP000076874">
    <property type="component" value="Unassembled WGS sequence"/>
</dbReference>
<dbReference type="EMBL" id="AZHD01000014">
    <property type="protein sequence ID" value="OAA57637.1"/>
    <property type="molecule type" value="Genomic_DNA"/>
</dbReference>
<keyword evidence="3" id="KW-1185">Reference proteome</keyword>
<gene>
    <name evidence="2" type="ORF">SPI_07296</name>
</gene>
<feature type="region of interest" description="Disordered" evidence="1">
    <location>
        <begin position="119"/>
        <end position="138"/>
    </location>
</feature>